<dbReference type="SMART" id="SM00304">
    <property type="entry name" value="HAMP"/>
    <property type="match status" value="1"/>
</dbReference>
<dbReference type="Pfam" id="PF02743">
    <property type="entry name" value="dCache_1"/>
    <property type="match status" value="1"/>
</dbReference>
<evidence type="ECO:0000256" key="7">
    <source>
        <dbReference type="ARBA" id="ARBA00023224"/>
    </source>
</evidence>
<dbReference type="AlphaFoldDB" id="M1MS81"/>
<keyword evidence="5 11" id="KW-1133">Transmembrane helix</keyword>
<evidence type="ECO:0000259" key="12">
    <source>
        <dbReference type="PROSITE" id="PS50111"/>
    </source>
</evidence>
<evidence type="ECO:0000313" key="14">
    <source>
        <dbReference type="EMBL" id="AGF54447.1"/>
    </source>
</evidence>
<keyword evidence="6 11" id="KW-0472">Membrane</keyword>
<evidence type="ECO:0000256" key="5">
    <source>
        <dbReference type="ARBA" id="ARBA00022989"/>
    </source>
</evidence>
<keyword evidence="7 9" id="KW-0807">Transducer</keyword>
<dbReference type="Gene3D" id="1.10.8.500">
    <property type="entry name" value="HAMP domain in histidine kinase"/>
    <property type="match status" value="1"/>
</dbReference>
<evidence type="ECO:0000256" key="6">
    <source>
        <dbReference type="ARBA" id="ARBA00023136"/>
    </source>
</evidence>
<feature type="compositionally biased region" description="Polar residues" evidence="10">
    <location>
        <begin position="637"/>
        <end position="647"/>
    </location>
</feature>
<evidence type="ECO:0000256" key="11">
    <source>
        <dbReference type="SAM" id="Phobius"/>
    </source>
</evidence>
<keyword evidence="3" id="KW-0145">Chemotaxis</keyword>
<keyword evidence="15" id="KW-1185">Reference proteome</keyword>
<dbReference type="PROSITE" id="PS50111">
    <property type="entry name" value="CHEMOTAXIS_TRANSDUC_2"/>
    <property type="match status" value="1"/>
</dbReference>
<dbReference type="SMART" id="SM00283">
    <property type="entry name" value="MA"/>
    <property type="match status" value="1"/>
</dbReference>
<dbReference type="InterPro" id="IPR003660">
    <property type="entry name" value="HAMP_dom"/>
</dbReference>
<comment type="similarity">
    <text evidence="8">Belongs to the methyl-accepting chemotaxis (MCP) protein family.</text>
</comment>
<dbReference type="eggNOG" id="COG0840">
    <property type="taxonomic scope" value="Bacteria"/>
</dbReference>
<dbReference type="PANTHER" id="PTHR32089:SF112">
    <property type="entry name" value="LYSOZYME-LIKE PROTEIN-RELATED"/>
    <property type="match status" value="1"/>
</dbReference>
<dbReference type="InterPro" id="IPR033479">
    <property type="entry name" value="dCache_1"/>
</dbReference>
<dbReference type="Gene3D" id="3.30.450.20">
    <property type="entry name" value="PAS domain"/>
    <property type="match status" value="2"/>
</dbReference>
<keyword evidence="2" id="KW-1003">Cell membrane</keyword>
<accession>M1MS81</accession>
<feature type="region of interest" description="Disordered" evidence="10">
    <location>
        <begin position="619"/>
        <end position="647"/>
    </location>
</feature>
<dbReference type="PATRIC" id="fig|931276.5.peg.619"/>
<dbReference type="InterPro" id="IPR004089">
    <property type="entry name" value="MCPsignal_dom"/>
</dbReference>
<proteinExistence type="inferred from homology"/>
<dbReference type="STRING" id="36745.CLSAP_06820"/>
<feature type="domain" description="Methyl-accepting transducer" evidence="12">
    <location>
        <begin position="379"/>
        <end position="629"/>
    </location>
</feature>
<evidence type="ECO:0000256" key="8">
    <source>
        <dbReference type="ARBA" id="ARBA00029447"/>
    </source>
</evidence>
<dbReference type="Pfam" id="PF00015">
    <property type="entry name" value="MCPsignal"/>
    <property type="match status" value="1"/>
</dbReference>
<dbReference type="GO" id="GO:0007165">
    <property type="term" value="P:signal transduction"/>
    <property type="evidence" value="ECO:0007669"/>
    <property type="project" value="UniProtKB-KW"/>
</dbReference>
<dbReference type="EMBL" id="CP004121">
    <property type="protein sequence ID" value="AGF54447.1"/>
    <property type="molecule type" value="Genomic_DNA"/>
</dbReference>
<dbReference type="GO" id="GO:0005886">
    <property type="term" value="C:plasma membrane"/>
    <property type="evidence" value="ECO:0007669"/>
    <property type="project" value="UniProtKB-SubCell"/>
</dbReference>
<dbReference type="Proteomes" id="UP000011728">
    <property type="component" value="Chromosome"/>
</dbReference>
<evidence type="ECO:0000313" key="15">
    <source>
        <dbReference type="Proteomes" id="UP000011728"/>
    </source>
</evidence>
<dbReference type="InterPro" id="IPR029151">
    <property type="entry name" value="Sensor-like_sf"/>
</dbReference>
<feature type="transmembrane region" description="Helical" evidence="11">
    <location>
        <begin position="12"/>
        <end position="31"/>
    </location>
</feature>
<keyword evidence="4 11" id="KW-0812">Transmembrane</keyword>
<evidence type="ECO:0000256" key="9">
    <source>
        <dbReference type="PROSITE-ProRule" id="PRU00284"/>
    </source>
</evidence>
<evidence type="ECO:0000256" key="3">
    <source>
        <dbReference type="ARBA" id="ARBA00022500"/>
    </source>
</evidence>
<evidence type="ECO:0000259" key="13">
    <source>
        <dbReference type="PROSITE" id="PS50885"/>
    </source>
</evidence>
<gene>
    <name evidence="14" type="primary">mcpB1</name>
    <name evidence="14" type="ORF">Cspa_c06620</name>
</gene>
<dbReference type="GO" id="GO:0006935">
    <property type="term" value="P:chemotaxis"/>
    <property type="evidence" value="ECO:0007669"/>
    <property type="project" value="UniProtKB-KW"/>
</dbReference>
<evidence type="ECO:0000256" key="1">
    <source>
        <dbReference type="ARBA" id="ARBA00004651"/>
    </source>
</evidence>
<evidence type="ECO:0000256" key="2">
    <source>
        <dbReference type="ARBA" id="ARBA00022475"/>
    </source>
</evidence>
<dbReference type="SUPFAM" id="SSF58104">
    <property type="entry name" value="Methyl-accepting chemotaxis protein (MCP) signaling domain"/>
    <property type="match status" value="1"/>
</dbReference>
<dbReference type="CDD" id="cd12912">
    <property type="entry name" value="PDC2_MCP_like"/>
    <property type="match status" value="1"/>
</dbReference>
<dbReference type="RefSeq" id="WP_015390773.1">
    <property type="nucleotide sequence ID" value="NC_020291.1"/>
</dbReference>
<evidence type="ECO:0000256" key="10">
    <source>
        <dbReference type="SAM" id="MobiDB-lite"/>
    </source>
</evidence>
<feature type="domain" description="HAMP" evidence="13">
    <location>
        <begin position="305"/>
        <end position="360"/>
    </location>
</feature>
<organism evidence="14 15">
    <name type="scientific">Clostridium saccharoperbutylacetonicum N1-4(HMT)</name>
    <dbReference type="NCBI Taxonomy" id="931276"/>
    <lineage>
        <taxon>Bacteria</taxon>
        <taxon>Bacillati</taxon>
        <taxon>Bacillota</taxon>
        <taxon>Clostridia</taxon>
        <taxon>Eubacteriales</taxon>
        <taxon>Clostridiaceae</taxon>
        <taxon>Clostridium</taxon>
    </lineage>
</organism>
<sequence length="665" mass="72116">MRSIKTKLSVYFGMLIIGICLALGIIAYYTANSALTNNAKEMLASTSIQAANVVESRLNANYDILETISQRSELQDFNIPLQQKADLLKAEAKRTGFTSLGFGDLNGDAYTMTLAHVVLKDRPYYQEALKGNRVITDPIVSKENGKLIINMAVPIKNADGRVIGVLVGNRDVAELSSIVSDITVGKSGKSFIVNNVGITVAHYDIDSVMNQNNMIEMGEKDPALQSLANVIKEMVQGKIGTSEYTYQGEKKYLGYAPIKNTSWSIGINVPESEVLSQLNVLKISIGIASIIIVLMGLALTYILARIISKGVTKISDYLKVISKGDFTEEVSAKGLKGKDEIGEAFRSIKVMQKSIIETIASIKENSNNIDLKANDLSKVSEQMTDTAENVSTAIHETANGVSNQATNLIEITNILNTFGNKLDLVAEEIKTIDVKSNGITKMAGSSNEDMKMLIESVNIVGSSFKEFMNKIEKLNKNIVQISEITTLINDISEQTNLLALNAAIEAARAGESGKGFAVVAEEIRTLAEQSQESSKNIDSLITSISSEANVIIKNTDGLNSELDNQVGVINTALKSYENIISEINDIVAKIKTANSAVLEINKEKNEISDKIENTSAVAEEVSASSEEIDASTEEMKSASSEVSESANDLNIMTQEMIQQVNKFKI</sequence>
<dbReference type="Gene3D" id="1.10.287.950">
    <property type="entry name" value="Methyl-accepting chemotaxis protein"/>
    <property type="match status" value="1"/>
</dbReference>
<evidence type="ECO:0000256" key="4">
    <source>
        <dbReference type="ARBA" id="ARBA00022692"/>
    </source>
</evidence>
<dbReference type="SUPFAM" id="SSF103190">
    <property type="entry name" value="Sensory domain-like"/>
    <property type="match status" value="1"/>
</dbReference>
<dbReference type="CDD" id="cd12914">
    <property type="entry name" value="PDC1_DGC_like"/>
    <property type="match status" value="1"/>
</dbReference>
<reference evidence="14 15" key="1">
    <citation type="submission" date="2013-02" db="EMBL/GenBank/DDBJ databases">
        <title>Genome sequence of Clostridium saccharoperbutylacetonicum N1-4(HMT).</title>
        <authorList>
            <person name="Poehlein A."/>
            <person name="Daniel R."/>
        </authorList>
    </citation>
    <scope>NUCLEOTIDE SEQUENCE [LARGE SCALE GENOMIC DNA]</scope>
    <source>
        <strain evidence="15">N1-4(HMT)</strain>
    </source>
</reference>
<protein>
    <submittedName>
        <fullName evidence="14">Methyl-accepting chemotaxis protein McpB</fullName>
    </submittedName>
</protein>
<dbReference type="KEGG" id="csr:Cspa_c06620"/>
<name>M1MS81_9CLOT</name>
<dbReference type="PROSITE" id="PS50885">
    <property type="entry name" value="HAMP"/>
    <property type="match status" value="1"/>
</dbReference>
<comment type="subcellular location">
    <subcellularLocation>
        <location evidence="1">Cell membrane</location>
        <topology evidence="1">Multi-pass membrane protein</topology>
    </subcellularLocation>
</comment>
<dbReference type="HOGENOM" id="CLU_000445_107_19_9"/>
<feature type="transmembrane region" description="Helical" evidence="11">
    <location>
        <begin position="283"/>
        <end position="304"/>
    </location>
</feature>
<dbReference type="PANTHER" id="PTHR32089">
    <property type="entry name" value="METHYL-ACCEPTING CHEMOTAXIS PROTEIN MCPB"/>
    <property type="match status" value="1"/>
</dbReference>
<dbReference type="OrthoDB" id="9814363at2"/>
<dbReference type="Pfam" id="PF00672">
    <property type="entry name" value="HAMP"/>
    <property type="match status" value="1"/>
</dbReference>